<comment type="caution">
    <text evidence="3">The sequence shown here is derived from an EMBL/GenBank/DDBJ whole genome shotgun (WGS) entry which is preliminary data.</text>
</comment>
<protein>
    <submittedName>
        <fullName evidence="3">Uncharacterized protein</fullName>
    </submittedName>
</protein>
<keyword evidence="4" id="KW-1185">Reference proteome</keyword>
<dbReference type="RefSeq" id="WP_408078538.1">
    <property type="nucleotide sequence ID" value="NZ_JBELQC010000001.1"/>
</dbReference>
<keyword evidence="2" id="KW-1133">Transmembrane helix</keyword>
<reference evidence="3 4" key="1">
    <citation type="submission" date="2024-06" db="EMBL/GenBank/DDBJ databases">
        <authorList>
            <person name="Kaempfer P."/>
            <person name="Viver T."/>
        </authorList>
    </citation>
    <scope>NUCLEOTIDE SEQUENCE [LARGE SCALE GENOMIC DNA]</scope>
    <source>
        <strain evidence="3 4">ST-64</strain>
    </source>
</reference>
<name>A0ABW8YP06_9SPHN</name>
<gene>
    <name evidence="3" type="ORF">ABS767_11790</name>
</gene>
<keyword evidence="2" id="KW-0472">Membrane</keyword>
<organism evidence="3 4">
    <name type="scientific">Sphingomonas plantiphila</name>
    <dbReference type="NCBI Taxonomy" id="3163295"/>
    <lineage>
        <taxon>Bacteria</taxon>
        <taxon>Pseudomonadati</taxon>
        <taxon>Pseudomonadota</taxon>
        <taxon>Alphaproteobacteria</taxon>
        <taxon>Sphingomonadales</taxon>
        <taxon>Sphingomonadaceae</taxon>
        <taxon>Sphingomonas</taxon>
    </lineage>
</organism>
<evidence type="ECO:0000256" key="2">
    <source>
        <dbReference type="SAM" id="Phobius"/>
    </source>
</evidence>
<evidence type="ECO:0000313" key="4">
    <source>
        <dbReference type="Proteomes" id="UP001629244"/>
    </source>
</evidence>
<accession>A0ABW8YP06</accession>
<dbReference type="EMBL" id="JBELQC010000001">
    <property type="protein sequence ID" value="MFL9841647.1"/>
    <property type="molecule type" value="Genomic_DNA"/>
</dbReference>
<keyword evidence="2" id="KW-0812">Transmembrane</keyword>
<dbReference type="Proteomes" id="UP001629244">
    <property type="component" value="Unassembled WGS sequence"/>
</dbReference>
<feature type="transmembrane region" description="Helical" evidence="2">
    <location>
        <begin position="6"/>
        <end position="25"/>
    </location>
</feature>
<evidence type="ECO:0000313" key="3">
    <source>
        <dbReference type="EMBL" id="MFL9841647.1"/>
    </source>
</evidence>
<sequence length="88" mass="10042">MGNMLALLIILGGIAFPFIAMPLLWRRMKRVRDASYDAARAREPVRTPWEENEARGDGLATTRRDDPNEALIALGDRARHSRWPLDNQ</sequence>
<proteinExistence type="predicted"/>
<evidence type="ECO:0000256" key="1">
    <source>
        <dbReference type="SAM" id="MobiDB-lite"/>
    </source>
</evidence>
<feature type="region of interest" description="Disordered" evidence="1">
    <location>
        <begin position="46"/>
        <end position="67"/>
    </location>
</feature>